<dbReference type="SMART" id="SM00191">
    <property type="entry name" value="Int_alpha"/>
    <property type="match status" value="1"/>
</dbReference>
<reference evidence="16 17" key="1">
    <citation type="journal article" date="2021" name="Elife">
        <title>Chloroplast acquisition without the gene transfer in kleptoplastic sea slugs, Plakobranchus ocellatus.</title>
        <authorList>
            <person name="Maeda T."/>
            <person name="Takahashi S."/>
            <person name="Yoshida T."/>
            <person name="Shimamura S."/>
            <person name="Takaki Y."/>
            <person name="Nagai Y."/>
            <person name="Toyoda A."/>
            <person name="Suzuki Y."/>
            <person name="Arimoto A."/>
            <person name="Ishii H."/>
            <person name="Satoh N."/>
            <person name="Nishiyama T."/>
            <person name="Hasebe M."/>
            <person name="Maruyama T."/>
            <person name="Minagawa J."/>
            <person name="Obokata J."/>
            <person name="Shigenobu S."/>
        </authorList>
    </citation>
    <scope>NUCLEOTIDE SEQUENCE [LARGE SCALE GENOMIC DNA]</scope>
</reference>
<organism evidence="16 17">
    <name type="scientific">Elysia marginata</name>
    <dbReference type="NCBI Taxonomy" id="1093978"/>
    <lineage>
        <taxon>Eukaryota</taxon>
        <taxon>Metazoa</taxon>
        <taxon>Spiralia</taxon>
        <taxon>Lophotrochozoa</taxon>
        <taxon>Mollusca</taxon>
        <taxon>Gastropoda</taxon>
        <taxon>Heterobranchia</taxon>
        <taxon>Euthyneura</taxon>
        <taxon>Panpulmonata</taxon>
        <taxon>Sacoglossa</taxon>
        <taxon>Placobranchoidea</taxon>
        <taxon>Plakobranchidae</taxon>
        <taxon>Elysia</taxon>
    </lineage>
</organism>
<evidence type="ECO:0000256" key="13">
    <source>
        <dbReference type="RuleBase" id="RU003762"/>
    </source>
</evidence>
<comment type="subcellular location">
    <subcellularLocation>
        <location evidence="1 13">Membrane</location>
        <topology evidence="1 13">Single-pass type I membrane protein</topology>
    </subcellularLocation>
</comment>
<dbReference type="Gene3D" id="2.130.10.130">
    <property type="entry name" value="Integrin alpha, N-terminal"/>
    <property type="match status" value="1"/>
</dbReference>
<feature type="domain" description="Integrin alpha first immunoglubulin-like" evidence="14">
    <location>
        <begin position="160"/>
        <end position="312"/>
    </location>
</feature>
<dbReference type="Pfam" id="PF20805">
    <property type="entry name" value="Integrin_A_Ig_2"/>
    <property type="match status" value="1"/>
</dbReference>
<keyword evidence="17" id="KW-1185">Reference proteome</keyword>
<dbReference type="InterPro" id="IPR028994">
    <property type="entry name" value="Integrin_alpha_N"/>
</dbReference>
<dbReference type="EMBL" id="BMAT01010307">
    <property type="protein sequence ID" value="GFS23880.1"/>
    <property type="molecule type" value="Genomic_DNA"/>
</dbReference>
<evidence type="ECO:0000256" key="4">
    <source>
        <dbReference type="ARBA" id="ARBA00022729"/>
    </source>
</evidence>
<evidence type="ECO:0000256" key="2">
    <source>
        <dbReference type="ARBA" id="ARBA00008054"/>
    </source>
</evidence>
<comment type="similarity">
    <text evidence="2 13">Belongs to the integrin alpha chain family.</text>
</comment>
<dbReference type="Proteomes" id="UP000762676">
    <property type="component" value="Unassembled WGS sequence"/>
</dbReference>
<evidence type="ECO:0000256" key="3">
    <source>
        <dbReference type="ARBA" id="ARBA00022692"/>
    </source>
</evidence>
<dbReference type="PANTHER" id="PTHR23220:SF83">
    <property type="entry name" value="INTEGRIN ALPHA-PS3-RELATED"/>
    <property type="match status" value="1"/>
</dbReference>
<dbReference type="SUPFAM" id="SSF69179">
    <property type="entry name" value="Integrin domains"/>
    <property type="match status" value="2"/>
</dbReference>
<dbReference type="InterPro" id="IPR000413">
    <property type="entry name" value="Integrin_alpha"/>
</dbReference>
<dbReference type="InterPro" id="IPR013519">
    <property type="entry name" value="Int_alpha_beta-p"/>
</dbReference>
<dbReference type="Gene3D" id="2.60.40.1460">
    <property type="entry name" value="Integrin domains. Chain A, domain 2"/>
    <property type="match status" value="1"/>
</dbReference>
<evidence type="ECO:0000256" key="1">
    <source>
        <dbReference type="ARBA" id="ARBA00004479"/>
    </source>
</evidence>
<evidence type="ECO:0000256" key="6">
    <source>
        <dbReference type="ARBA" id="ARBA00022889"/>
    </source>
</evidence>
<feature type="domain" description="Integrin alpha second immunoglobulin-like" evidence="15">
    <location>
        <begin position="313"/>
        <end position="462"/>
    </location>
</feature>
<dbReference type="AlphaFoldDB" id="A0AAV4JNB7"/>
<evidence type="ECO:0000256" key="12">
    <source>
        <dbReference type="PROSITE-ProRule" id="PRU00803"/>
    </source>
</evidence>
<evidence type="ECO:0000256" key="11">
    <source>
        <dbReference type="ARBA" id="ARBA00023180"/>
    </source>
</evidence>
<sequence length="482" mass="51696">MWILFFFFQGYDIKLGKFCSDPDICFAASAPNLNRIGAVKIFKKVDKSEDSDGLKILQEIQGEQAWAYFGYSLAVCDVNNDGWDELLIGSPQYSQTDSGHDGGDQGRVFVYGRTDTEQLPAPVVKGLGYAISGSQLVPGSNYPIFAVSSVVADAVVVMNTRRVVDANVTLTATPNLLDITVPCLDPDIDGACFAVKLCLSGTVRGGGTWDNMFKAKVEIDTKTKTPGRKRALFHLSDGSSKDSVEVKVDSGIEECVTYTAVVIEAQVNRDRFSPVEIMADFSLASSTDDNTTPVLDAVAPQSITTTASFKNDCGDNNICEVDLSISGKLGYTGNDGDITDIIVNGTKELLVELSISNSQEPNYWTVIEISVDSDLLFSRTTPSSDPAALCQAVTQTADAAPSSTGKEAKVICNYYKPLKGDQTIKVGVAFDTFEMPLDKKTLTVTAKANPRNAVTSQEANADDNSISLSTDIFIVADVTVNG</sequence>
<keyword evidence="6 13" id="KW-0130">Cell adhesion</keyword>
<evidence type="ECO:0000256" key="10">
    <source>
        <dbReference type="ARBA" id="ARBA00023170"/>
    </source>
</evidence>
<dbReference type="GO" id="GO:0005178">
    <property type="term" value="F:integrin binding"/>
    <property type="evidence" value="ECO:0007669"/>
    <property type="project" value="TreeGrafter"/>
</dbReference>
<keyword evidence="9" id="KW-0472">Membrane</keyword>
<keyword evidence="4" id="KW-0732">Signal</keyword>
<dbReference type="GO" id="GO:0033627">
    <property type="term" value="P:cell adhesion mediated by integrin"/>
    <property type="evidence" value="ECO:0007669"/>
    <property type="project" value="TreeGrafter"/>
</dbReference>
<dbReference type="InterPro" id="IPR048285">
    <property type="entry name" value="Integrin_alpha_Ig-like_2"/>
</dbReference>
<name>A0AAV4JNB7_9GAST</name>
<evidence type="ECO:0000256" key="8">
    <source>
        <dbReference type="ARBA" id="ARBA00023037"/>
    </source>
</evidence>
<dbReference type="GO" id="GO:0098609">
    <property type="term" value="P:cell-cell adhesion"/>
    <property type="evidence" value="ECO:0007669"/>
    <property type="project" value="TreeGrafter"/>
</dbReference>
<evidence type="ECO:0000256" key="5">
    <source>
        <dbReference type="ARBA" id="ARBA00022737"/>
    </source>
</evidence>
<gene>
    <name evidence="16" type="ORF">ElyMa_005144000</name>
</gene>
<evidence type="ECO:0000313" key="17">
    <source>
        <dbReference type="Proteomes" id="UP000762676"/>
    </source>
</evidence>
<dbReference type="InterPro" id="IPR032695">
    <property type="entry name" value="Integrin_dom_sf"/>
</dbReference>
<protein>
    <submittedName>
        <fullName evidence="16">Integrin alpha-V</fullName>
    </submittedName>
</protein>
<evidence type="ECO:0000259" key="14">
    <source>
        <dbReference type="Pfam" id="PF08441"/>
    </source>
</evidence>
<dbReference type="GO" id="GO:0007229">
    <property type="term" value="P:integrin-mediated signaling pathway"/>
    <property type="evidence" value="ECO:0007669"/>
    <property type="project" value="UniProtKB-KW"/>
</dbReference>
<dbReference type="Gene3D" id="2.60.40.1510">
    <property type="entry name" value="ntegrin, alpha v. Chain A, domain 3"/>
    <property type="match status" value="1"/>
</dbReference>
<evidence type="ECO:0000256" key="9">
    <source>
        <dbReference type="ARBA" id="ARBA00023136"/>
    </source>
</evidence>
<proteinExistence type="inferred from homology"/>
<comment type="caution">
    <text evidence="16">The sequence shown here is derived from an EMBL/GenBank/DDBJ whole genome shotgun (WGS) entry which is preliminary data.</text>
</comment>
<evidence type="ECO:0000313" key="16">
    <source>
        <dbReference type="EMBL" id="GFS23880.1"/>
    </source>
</evidence>
<dbReference type="InterPro" id="IPR013649">
    <property type="entry name" value="Integrin_alpha_Ig-like_1"/>
</dbReference>
<accession>A0AAV4JNB7</accession>
<dbReference type="PANTHER" id="PTHR23220">
    <property type="entry name" value="INTEGRIN ALPHA"/>
    <property type="match status" value="1"/>
</dbReference>
<dbReference type="PROSITE" id="PS51470">
    <property type="entry name" value="FG_GAP"/>
    <property type="match status" value="1"/>
</dbReference>
<keyword evidence="5" id="KW-0677">Repeat</keyword>
<dbReference type="PRINTS" id="PR01185">
    <property type="entry name" value="INTEGRINA"/>
</dbReference>
<keyword evidence="3" id="KW-0812">Transmembrane</keyword>
<dbReference type="Pfam" id="PF08441">
    <property type="entry name" value="Integrin_A_Ig_1"/>
    <property type="match status" value="1"/>
</dbReference>
<dbReference type="SUPFAM" id="SSF69318">
    <property type="entry name" value="Integrin alpha N-terminal domain"/>
    <property type="match status" value="1"/>
</dbReference>
<keyword evidence="8 13" id="KW-0401">Integrin</keyword>
<dbReference type="GO" id="GO:0009897">
    <property type="term" value="C:external side of plasma membrane"/>
    <property type="evidence" value="ECO:0007669"/>
    <property type="project" value="TreeGrafter"/>
</dbReference>
<keyword evidence="7" id="KW-1133">Transmembrane helix</keyword>
<dbReference type="GO" id="GO:0007160">
    <property type="term" value="P:cell-matrix adhesion"/>
    <property type="evidence" value="ECO:0007669"/>
    <property type="project" value="TreeGrafter"/>
</dbReference>
<feature type="repeat" description="FG-GAP" evidence="12">
    <location>
        <begin position="55"/>
        <end position="120"/>
    </location>
</feature>
<dbReference type="Pfam" id="PF01839">
    <property type="entry name" value="FG-GAP"/>
    <property type="match status" value="1"/>
</dbReference>
<keyword evidence="10 13" id="KW-0675">Receptor</keyword>
<keyword evidence="11" id="KW-0325">Glycoprotein</keyword>
<evidence type="ECO:0000256" key="7">
    <source>
        <dbReference type="ARBA" id="ARBA00022989"/>
    </source>
</evidence>
<dbReference type="GO" id="GO:0008305">
    <property type="term" value="C:integrin complex"/>
    <property type="evidence" value="ECO:0007669"/>
    <property type="project" value="InterPro"/>
</dbReference>
<evidence type="ECO:0000259" key="15">
    <source>
        <dbReference type="Pfam" id="PF20805"/>
    </source>
</evidence>
<dbReference type="InterPro" id="IPR013517">
    <property type="entry name" value="FG-GAP"/>
</dbReference>